<keyword evidence="2" id="KW-1185">Reference proteome</keyword>
<proteinExistence type="predicted"/>
<dbReference type="Proteomes" id="UP000054721">
    <property type="component" value="Unassembled WGS sequence"/>
</dbReference>
<organism evidence="1 2">
    <name type="scientific">Trichinella nativa</name>
    <dbReference type="NCBI Taxonomy" id="6335"/>
    <lineage>
        <taxon>Eukaryota</taxon>
        <taxon>Metazoa</taxon>
        <taxon>Ecdysozoa</taxon>
        <taxon>Nematoda</taxon>
        <taxon>Enoplea</taxon>
        <taxon>Dorylaimia</taxon>
        <taxon>Trichinellida</taxon>
        <taxon>Trichinellidae</taxon>
        <taxon>Trichinella</taxon>
    </lineage>
</organism>
<gene>
    <name evidence="1" type="ORF">T02_5542</name>
</gene>
<accession>A0A0V1LNW1</accession>
<sequence>MVVNFLNVRIQHQLRCVAPKKQRSLTTLNLIKFQRNKTSEDDIFQIQTNSFPAFQRTDKVKTKFVDNIVYRVYHILIYHLGVGGHPSHYINATGGTLF</sequence>
<dbReference type="EMBL" id="JYDW01000021">
    <property type="protein sequence ID" value="KRZ61206.1"/>
    <property type="molecule type" value="Genomic_DNA"/>
</dbReference>
<dbReference type="AlphaFoldDB" id="A0A0V1LNW1"/>
<protein>
    <submittedName>
        <fullName evidence="1">Uncharacterized protein</fullName>
    </submittedName>
</protein>
<dbReference type="OrthoDB" id="10336566at2759"/>
<evidence type="ECO:0000313" key="1">
    <source>
        <dbReference type="EMBL" id="KRZ61206.1"/>
    </source>
</evidence>
<comment type="caution">
    <text evidence="1">The sequence shown here is derived from an EMBL/GenBank/DDBJ whole genome shotgun (WGS) entry which is preliminary data.</text>
</comment>
<evidence type="ECO:0000313" key="2">
    <source>
        <dbReference type="Proteomes" id="UP000054721"/>
    </source>
</evidence>
<name>A0A0V1LNW1_9BILA</name>
<reference evidence="1 2" key="1">
    <citation type="submission" date="2015-05" db="EMBL/GenBank/DDBJ databases">
        <title>Evolution of Trichinella species and genotypes.</title>
        <authorList>
            <person name="Korhonen P.K."/>
            <person name="Edoardo P."/>
            <person name="Giuseppe L.R."/>
            <person name="Gasser R.B."/>
        </authorList>
    </citation>
    <scope>NUCLEOTIDE SEQUENCE [LARGE SCALE GENOMIC DNA]</scope>
    <source>
        <strain evidence="1">ISS10</strain>
    </source>
</reference>